<dbReference type="AlphaFoldDB" id="A0A1F5SZ66"/>
<gene>
    <name evidence="1" type="ORF">A2478_04860</name>
</gene>
<organism evidence="1 2">
    <name type="scientific">Candidatus Falkowbacteria bacterium RIFOXYC2_FULL_36_12</name>
    <dbReference type="NCBI Taxonomy" id="1798002"/>
    <lineage>
        <taxon>Bacteria</taxon>
        <taxon>Candidatus Falkowiibacteriota</taxon>
    </lineage>
</organism>
<dbReference type="Proteomes" id="UP000179001">
    <property type="component" value="Unassembled WGS sequence"/>
</dbReference>
<evidence type="ECO:0000313" key="1">
    <source>
        <dbReference type="EMBL" id="OGF31786.1"/>
    </source>
</evidence>
<evidence type="ECO:0000313" key="2">
    <source>
        <dbReference type="Proteomes" id="UP000179001"/>
    </source>
</evidence>
<dbReference type="EMBL" id="MFGJ01000007">
    <property type="protein sequence ID" value="OGF31786.1"/>
    <property type="molecule type" value="Genomic_DNA"/>
</dbReference>
<name>A0A1F5SZ66_9BACT</name>
<proteinExistence type="predicted"/>
<accession>A0A1F5SZ66</accession>
<reference evidence="1 2" key="1">
    <citation type="journal article" date="2016" name="Nat. Commun.">
        <title>Thousands of microbial genomes shed light on interconnected biogeochemical processes in an aquifer system.</title>
        <authorList>
            <person name="Anantharaman K."/>
            <person name="Brown C.T."/>
            <person name="Hug L.A."/>
            <person name="Sharon I."/>
            <person name="Castelle C.J."/>
            <person name="Probst A.J."/>
            <person name="Thomas B.C."/>
            <person name="Singh A."/>
            <person name="Wilkins M.J."/>
            <person name="Karaoz U."/>
            <person name="Brodie E.L."/>
            <person name="Williams K.H."/>
            <person name="Hubbard S.S."/>
            <person name="Banfield J.F."/>
        </authorList>
    </citation>
    <scope>NUCLEOTIDE SEQUENCE [LARGE SCALE GENOMIC DNA]</scope>
</reference>
<protein>
    <submittedName>
        <fullName evidence="1">Uncharacterized protein</fullName>
    </submittedName>
</protein>
<comment type="caution">
    <text evidence="1">The sequence shown here is derived from an EMBL/GenBank/DDBJ whole genome shotgun (WGS) entry which is preliminary data.</text>
</comment>
<sequence>MIDKATLATPDQVQGMLFGSLPTGRQAKSSQKLLGEQMRIVLIKFVVLMTRLFTQTCLHQDYGRQAPMLTVLVG</sequence>